<accession>A0A8T2Y3A5</accession>
<organism evidence="1 2">
    <name type="scientific">Populus deltoides</name>
    <name type="common">Eastern poplar</name>
    <name type="synonym">Eastern cottonwood</name>
    <dbReference type="NCBI Taxonomy" id="3696"/>
    <lineage>
        <taxon>Eukaryota</taxon>
        <taxon>Viridiplantae</taxon>
        <taxon>Streptophyta</taxon>
        <taxon>Embryophyta</taxon>
        <taxon>Tracheophyta</taxon>
        <taxon>Spermatophyta</taxon>
        <taxon>Magnoliopsida</taxon>
        <taxon>eudicotyledons</taxon>
        <taxon>Gunneridae</taxon>
        <taxon>Pentapetalae</taxon>
        <taxon>rosids</taxon>
        <taxon>fabids</taxon>
        <taxon>Malpighiales</taxon>
        <taxon>Salicaceae</taxon>
        <taxon>Saliceae</taxon>
        <taxon>Populus</taxon>
    </lineage>
</organism>
<sequence length="227" mass="24493">MLESYLLIQNCKHDWEANPYDDPTAQTTQLSYARVLVEVDLLSDLTSSINVILPNGTTLPQQIVYESLPRFCNSSPSTETAAIEKQEPYCAGPSTDPQVQGQPSHDQVIPLASRVDIVPIADNVVLEVWVSVESRCKAGKQSCCNPKGKEVIIAEPVFVVNTCETPSPPICAGEVRNTSPSRTELLMANPCAGEVQRTDLLVPHIRDSVPAGNSESVPLLGVPTKSG</sequence>
<comment type="caution">
    <text evidence="1">The sequence shown here is derived from an EMBL/GenBank/DDBJ whole genome shotgun (WGS) entry which is preliminary data.</text>
</comment>
<dbReference type="InterPro" id="IPR040256">
    <property type="entry name" value="At4g02000-like"/>
</dbReference>
<proteinExistence type="predicted"/>
<feature type="non-terminal residue" evidence="1">
    <location>
        <position position="227"/>
    </location>
</feature>
<dbReference type="PANTHER" id="PTHR31286:SF168">
    <property type="entry name" value="DUF4283 DOMAIN-CONTAINING PROTEIN"/>
    <property type="match status" value="1"/>
</dbReference>
<evidence type="ECO:0000313" key="1">
    <source>
        <dbReference type="EMBL" id="KAH8499598.1"/>
    </source>
</evidence>
<dbReference type="EMBL" id="JACEGQ020000008">
    <property type="protein sequence ID" value="KAH8499598.1"/>
    <property type="molecule type" value="Genomic_DNA"/>
</dbReference>
<dbReference type="AlphaFoldDB" id="A0A8T2Y3A5"/>
<dbReference type="PANTHER" id="PTHR31286">
    <property type="entry name" value="GLYCINE-RICH CELL WALL STRUCTURAL PROTEIN 1.8-LIKE"/>
    <property type="match status" value="1"/>
</dbReference>
<gene>
    <name evidence="1" type="ORF">H0E87_014990</name>
</gene>
<name>A0A8T2Y3A5_POPDE</name>
<evidence type="ECO:0000313" key="2">
    <source>
        <dbReference type="Proteomes" id="UP000807159"/>
    </source>
</evidence>
<keyword evidence="2" id="KW-1185">Reference proteome</keyword>
<dbReference type="Proteomes" id="UP000807159">
    <property type="component" value="Chromosome 8"/>
</dbReference>
<protein>
    <submittedName>
        <fullName evidence="1">Uncharacterized protein</fullName>
    </submittedName>
</protein>
<reference evidence="1" key="1">
    <citation type="journal article" date="2021" name="J. Hered.">
        <title>Genome Assembly of Salicaceae Populus deltoides (Eastern Cottonwood) I-69 Based on Nanopore Sequencing and Hi-C Technologies.</title>
        <authorList>
            <person name="Bai S."/>
            <person name="Wu H."/>
            <person name="Zhang J."/>
            <person name="Pan Z."/>
            <person name="Zhao W."/>
            <person name="Li Z."/>
            <person name="Tong C."/>
        </authorList>
    </citation>
    <scope>NUCLEOTIDE SEQUENCE</scope>
    <source>
        <tissue evidence="1">Leaf</tissue>
    </source>
</reference>